<evidence type="ECO:0000313" key="9">
    <source>
        <dbReference type="EMBL" id="PJJ73089.1"/>
    </source>
</evidence>
<dbReference type="Pfam" id="PF09335">
    <property type="entry name" value="VTT_dom"/>
    <property type="match status" value="1"/>
</dbReference>
<feature type="transmembrane region" description="Helical" evidence="7">
    <location>
        <begin position="171"/>
        <end position="192"/>
    </location>
</feature>
<keyword evidence="10" id="KW-1185">Reference proteome</keyword>
<dbReference type="Proteomes" id="UP000228758">
    <property type="component" value="Unassembled WGS sequence"/>
</dbReference>
<feature type="domain" description="VTT" evidence="8">
    <location>
        <begin position="34"/>
        <end position="159"/>
    </location>
</feature>
<reference evidence="9 10" key="1">
    <citation type="submission" date="2017-11" db="EMBL/GenBank/DDBJ databases">
        <title>Genomic Encyclopedia of Archaeal and Bacterial Type Strains, Phase II (KMG-II): From Individual Species to Whole Genera.</title>
        <authorList>
            <person name="Goeker M."/>
        </authorList>
    </citation>
    <scope>NUCLEOTIDE SEQUENCE [LARGE SCALE GENOMIC DNA]</scope>
    <source>
        <strain evidence="9 10">DSM 27393</strain>
    </source>
</reference>
<keyword evidence="3 7" id="KW-1003">Cell membrane</keyword>
<evidence type="ECO:0000256" key="3">
    <source>
        <dbReference type="ARBA" id="ARBA00022475"/>
    </source>
</evidence>
<feature type="transmembrane region" description="Helical" evidence="7">
    <location>
        <begin position="43"/>
        <end position="69"/>
    </location>
</feature>
<evidence type="ECO:0000256" key="7">
    <source>
        <dbReference type="RuleBase" id="RU367016"/>
    </source>
</evidence>
<dbReference type="GO" id="GO:0005886">
    <property type="term" value="C:plasma membrane"/>
    <property type="evidence" value="ECO:0007669"/>
    <property type="project" value="UniProtKB-SubCell"/>
</dbReference>
<evidence type="ECO:0000313" key="10">
    <source>
        <dbReference type="Proteomes" id="UP000228758"/>
    </source>
</evidence>
<evidence type="ECO:0000256" key="5">
    <source>
        <dbReference type="ARBA" id="ARBA00022989"/>
    </source>
</evidence>
<comment type="subcellular location">
    <subcellularLocation>
        <location evidence="1 7">Cell membrane</location>
        <topology evidence="1 7">Multi-pass membrane protein</topology>
    </subcellularLocation>
</comment>
<evidence type="ECO:0000256" key="2">
    <source>
        <dbReference type="ARBA" id="ARBA00010792"/>
    </source>
</evidence>
<dbReference type="RefSeq" id="WP_100365215.1">
    <property type="nucleotide sequence ID" value="NZ_PGFF01000001.1"/>
</dbReference>
<evidence type="ECO:0000256" key="1">
    <source>
        <dbReference type="ARBA" id="ARBA00004651"/>
    </source>
</evidence>
<name>A0A2M9CMH3_9MICO</name>
<feature type="transmembrane region" description="Helical" evidence="7">
    <location>
        <begin position="7"/>
        <end position="31"/>
    </location>
</feature>
<protein>
    <submittedName>
        <fullName evidence="9">Membrane protein DedA with SNARE-associated domain</fullName>
    </submittedName>
</protein>
<evidence type="ECO:0000256" key="4">
    <source>
        <dbReference type="ARBA" id="ARBA00022692"/>
    </source>
</evidence>
<keyword evidence="6 7" id="KW-0472">Membrane</keyword>
<accession>A0A2M9CMH3</accession>
<proteinExistence type="inferred from homology"/>
<dbReference type="InterPro" id="IPR032818">
    <property type="entry name" value="DedA-like"/>
</dbReference>
<dbReference type="EMBL" id="PGFF01000001">
    <property type="protein sequence ID" value="PJJ73089.1"/>
    <property type="molecule type" value="Genomic_DNA"/>
</dbReference>
<evidence type="ECO:0000259" key="8">
    <source>
        <dbReference type="Pfam" id="PF09335"/>
    </source>
</evidence>
<keyword evidence="4 7" id="KW-0812">Transmembrane</keyword>
<keyword evidence="5 7" id="KW-1133">Transmembrane helix</keyword>
<organism evidence="9 10">
    <name type="scientific">Diaminobutyricimonas aerilata</name>
    <dbReference type="NCBI Taxonomy" id="1162967"/>
    <lineage>
        <taxon>Bacteria</taxon>
        <taxon>Bacillati</taxon>
        <taxon>Actinomycetota</taxon>
        <taxon>Actinomycetes</taxon>
        <taxon>Micrococcales</taxon>
        <taxon>Microbacteriaceae</taxon>
        <taxon>Diaminobutyricimonas</taxon>
    </lineage>
</organism>
<gene>
    <name evidence="9" type="ORF">CLV46_2672</name>
</gene>
<dbReference type="PANTHER" id="PTHR30353">
    <property type="entry name" value="INNER MEMBRANE PROTEIN DEDA-RELATED"/>
    <property type="match status" value="1"/>
</dbReference>
<comment type="similarity">
    <text evidence="2 7">Belongs to the DedA family.</text>
</comment>
<evidence type="ECO:0000256" key="6">
    <source>
        <dbReference type="ARBA" id="ARBA00023136"/>
    </source>
</evidence>
<comment type="caution">
    <text evidence="9">The sequence shown here is derived from an EMBL/GenBank/DDBJ whole genome shotgun (WGS) entry which is preliminary data.</text>
</comment>
<sequence>MELLTDAILAIAQSPWVLIAIVGICLIDGFFPPVPSETLVVATAAVAAAAGNPLLIVGIVLAAALGAVIGDNIAYSLGRAVGVERWRWMRTDRVRAVVEWARRGLHRRTAALVLTARYIPVGRIAVNMTAGATGLPRRRFLPLTVLAGISWAVYSTGIGVLAGVWLKENPLLGAAIGVVIAIALGLVIDRVGERRTRRRAERERLEECDERDGHADSGPLPVYVAY</sequence>
<dbReference type="AlphaFoldDB" id="A0A2M9CMH3"/>
<feature type="transmembrane region" description="Helical" evidence="7">
    <location>
        <begin position="140"/>
        <end position="165"/>
    </location>
</feature>
<dbReference type="PANTHER" id="PTHR30353:SF0">
    <property type="entry name" value="TRANSMEMBRANE PROTEIN"/>
    <property type="match status" value="1"/>
</dbReference>
<dbReference type="InterPro" id="IPR032816">
    <property type="entry name" value="VTT_dom"/>
</dbReference>
<dbReference type="OrthoDB" id="162303at2"/>